<dbReference type="EMBL" id="CP073041">
    <property type="protein sequence ID" value="UXE62987.1"/>
    <property type="molecule type" value="Genomic_DNA"/>
</dbReference>
<feature type="domain" description="DUF5615" evidence="1">
    <location>
        <begin position="4"/>
        <end position="114"/>
    </location>
</feature>
<dbReference type="KEGG" id="wna:KA717_10050"/>
<dbReference type="AlphaFoldDB" id="A0A977KZY7"/>
<evidence type="ECO:0000313" key="2">
    <source>
        <dbReference type="EMBL" id="UXE62987.1"/>
    </source>
</evidence>
<dbReference type="InterPro" id="IPR041049">
    <property type="entry name" value="DUF5615"/>
</dbReference>
<protein>
    <submittedName>
        <fullName evidence="2">DUF5615 family PIN-like protein</fullName>
    </submittedName>
</protein>
<sequence length="119" mass="13322">MSLKLLLDEDSQAQLLVKLLMAAGHDILTINKVNMAGSSDEVVLDYARQINRILLTHNCNDFESLHQINPKHSGIIAVYRSSNPSKNMNFKGIVRAIANLEASKLTIANQFIVLNQWSY</sequence>
<dbReference type="Pfam" id="PF18480">
    <property type="entry name" value="DUF5615"/>
    <property type="match status" value="1"/>
</dbReference>
<reference evidence="2" key="1">
    <citation type="submission" date="2021-04" db="EMBL/GenBank/DDBJ databases">
        <title>Genome sequence of Woronichinia naegeliana from Washington state freshwater lake bloom.</title>
        <authorList>
            <person name="Dreher T.W."/>
        </authorList>
    </citation>
    <scope>NUCLEOTIDE SEQUENCE</scope>
    <source>
        <strain evidence="2">WA131</strain>
    </source>
</reference>
<organism evidence="2">
    <name type="scientific">Woronichinia naegeliana WA131</name>
    <dbReference type="NCBI Taxonomy" id="2824559"/>
    <lineage>
        <taxon>Bacteria</taxon>
        <taxon>Bacillati</taxon>
        <taxon>Cyanobacteriota</taxon>
        <taxon>Cyanophyceae</taxon>
        <taxon>Synechococcales</taxon>
        <taxon>Coelosphaeriaceae</taxon>
        <taxon>Woronichinia</taxon>
    </lineage>
</organism>
<dbReference type="Proteomes" id="UP001065613">
    <property type="component" value="Chromosome"/>
</dbReference>
<proteinExistence type="predicted"/>
<gene>
    <name evidence="2" type="ORF">KA717_10050</name>
</gene>
<name>A0A977KZY7_9CYAN</name>
<accession>A0A977KZY7</accession>
<evidence type="ECO:0000259" key="1">
    <source>
        <dbReference type="Pfam" id="PF18480"/>
    </source>
</evidence>